<dbReference type="NCBIfam" id="TIGR00229">
    <property type="entry name" value="sensory_box"/>
    <property type="match status" value="2"/>
</dbReference>
<dbReference type="SUPFAM" id="SSF47384">
    <property type="entry name" value="Homodimeric domain of signal transducing histidine kinase"/>
    <property type="match status" value="1"/>
</dbReference>
<dbReference type="Gene3D" id="1.10.287.130">
    <property type="match status" value="1"/>
</dbReference>
<dbReference type="CDD" id="cd00130">
    <property type="entry name" value="PAS"/>
    <property type="match status" value="1"/>
</dbReference>
<dbReference type="InterPro" id="IPR036890">
    <property type="entry name" value="HATPase_C_sf"/>
</dbReference>
<dbReference type="Pfam" id="PF02518">
    <property type="entry name" value="HATPase_c"/>
    <property type="match status" value="1"/>
</dbReference>
<gene>
    <name evidence="9" type="ORF">ACFQJC_05400</name>
</gene>
<dbReference type="GO" id="GO:0004673">
    <property type="term" value="F:protein histidine kinase activity"/>
    <property type="evidence" value="ECO:0007669"/>
    <property type="project" value="UniProtKB-EC"/>
</dbReference>
<dbReference type="CDD" id="cd00082">
    <property type="entry name" value="HisKA"/>
    <property type="match status" value="1"/>
</dbReference>
<dbReference type="EMBL" id="JBHTAA010000001">
    <property type="protein sequence ID" value="MFC7202940.1"/>
    <property type="molecule type" value="Genomic_DNA"/>
</dbReference>
<organism evidence="9 10">
    <name type="scientific">Haloferax namakaokahaiae</name>
    <dbReference type="NCBI Taxonomy" id="1748331"/>
    <lineage>
        <taxon>Archaea</taxon>
        <taxon>Methanobacteriati</taxon>
        <taxon>Methanobacteriota</taxon>
        <taxon>Stenosarchaea group</taxon>
        <taxon>Halobacteria</taxon>
        <taxon>Halobacteriales</taxon>
        <taxon>Haloferacaceae</taxon>
        <taxon>Haloferax</taxon>
    </lineage>
</organism>
<dbReference type="PRINTS" id="PR00344">
    <property type="entry name" value="BCTRLSENSOR"/>
</dbReference>
<keyword evidence="10" id="KW-1185">Reference proteome</keyword>
<dbReference type="InterPro" id="IPR052162">
    <property type="entry name" value="Sensor_kinase/Photoreceptor"/>
</dbReference>
<dbReference type="PROSITE" id="PS50109">
    <property type="entry name" value="HIS_KIN"/>
    <property type="match status" value="1"/>
</dbReference>
<keyword evidence="9" id="KW-0547">Nucleotide-binding</keyword>
<dbReference type="AlphaFoldDB" id="A0ABD5ZCR8"/>
<proteinExistence type="predicted"/>
<dbReference type="Pfam" id="PF00512">
    <property type="entry name" value="HisKA"/>
    <property type="match status" value="1"/>
</dbReference>
<keyword evidence="5" id="KW-0418">Kinase</keyword>
<reference evidence="9 10" key="1">
    <citation type="journal article" date="2019" name="Int. J. Syst. Evol. Microbiol.">
        <title>The Global Catalogue of Microorganisms (GCM) 10K type strain sequencing project: providing services to taxonomists for standard genome sequencing and annotation.</title>
        <authorList>
            <consortium name="The Broad Institute Genomics Platform"/>
            <consortium name="The Broad Institute Genome Sequencing Center for Infectious Disease"/>
            <person name="Wu L."/>
            <person name="Ma J."/>
        </authorList>
    </citation>
    <scope>NUCLEOTIDE SEQUENCE [LARGE SCALE GENOMIC DNA]</scope>
    <source>
        <strain evidence="9 10">DSM 29988</strain>
    </source>
</reference>
<evidence type="ECO:0000313" key="10">
    <source>
        <dbReference type="Proteomes" id="UP001596481"/>
    </source>
</evidence>
<dbReference type="Gene3D" id="3.30.565.10">
    <property type="entry name" value="Histidine kinase-like ATPase, C-terminal domain"/>
    <property type="match status" value="1"/>
</dbReference>
<feature type="coiled-coil region" evidence="6">
    <location>
        <begin position="353"/>
        <end position="383"/>
    </location>
</feature>
<accession>A0ABD5ZCR8</accession>
<evidence type="ECO:0000259" key="8">
    <source>
        <dbReference type="PROSITE" id="PS50113"/>
    </source>
</evidence>
<dbReference type="PROSITE" id="PS50113">
    <property type="entry name" value="PAC"/>
    <property type="match status" value="1"/>
</dbReference>
<evidence type="ECO:0000256" key="5">
    <source>
        <dbReference type="ARBA" id="ARBA00022777"/>
    </source>
</evidence>
<evidence type="ECO:0000256" key="3">
    <source>
        <dbReference type="ARBA" id="ARBA00022553"/>
    </source>
</evidence>
<dbReference type="SUPFAM" id="SSF55785">
    <property type="entry name" value="PYP-like sensor domain (PAS domain)"/>
    <property type="match status" value="2"/>
</dbReference>
<keyword evidence="6" id="KW-0175">Coiled coil</keyword>
<dbReference type="CDD" id="cd00075">
    <property type="entry name" value="HATPase"/>
    <property type="match status" value="1"/>
</dbReference>
<dbReference type="GO" id="GO:0005524">
    <property type="term" value="F:ATP binding"/>
    <property type="evidence" value="ECO:0007669"/>
    <property type="project" value="UniProtKB-KW"/>
</dbReference>
<dbReference type="EC" id="2.7.13.3" evidence="2"/>
<dbReference type="Gene3D" id="2.10.70.100">
    <property type="match status" value="1"/>
</dbReference>
<dbReference type="Pfam" id="PF13188">
    <property type="entry name" value="PAS_8"/>
    <property type="match status" value="1"/>
</dbReference>
<keyword evidence="3" id="KW-0597">Phosphoprotein</keyword>
<dbReference type="InterPro" id="IPR000700">
    <property type="entry name" value="PAS-assoc_C"/>
</dbReference>
<feature type="domain" description="Histidine kinase" evidence="7">
    <location>
        <begin position="376"/>
        <end position="582"/>
    </location>
</feature>
<dbReference type="InterPro" id="IPR000014">
    <property type="entry name" value="PAS"/>
</dbReference>
<dbReference type="Proteomes" id="UP001596481">
    <property type="component" value="Unassembled WGS sequence"/>
</dbReference>
<dbReference type="InterPro" id="IPR013655">
    <property type="entry name" value="PAS_fold_3"/>
</dbReference>
<dbReference type="InterPro" id="IPR003594">
    <property type="entry name" value="HATPase_dom"/>
</dbReference>
<dbReference type="PANTHER" id="PTHR43304">
    <property type="entry name" value="PHYTOCHROME-LIKE PROTEIN CPH1"/>
    <property type="match status" value="1"/>
</dbReference>
<dbReference type="SUPFAM" id="SSF55874">
    <property type="entry name" value="ATPase domain of HSP90 chaperone/DNA topoisomerase II/histidine kinase"/>
    <property type="match status" value="1"/>
</dbReference>
<dbReference type="InterPro" id="IPR004358">
    <property type="entry name" value="Sig_transdc_His_kin-like_C"/>
</dbReference>
<dbReference type="Pfam" id="PF08447">
    <property type="entry name" value="PAS_3"/>
    <property type="match status" value="1"/>
</dbReference>
<dbReference type="PANTHER" id="PTHR43304:SF1">
    <property type="entry name" value="PAC DOMAIN-CONTAINING PROTEIN"/>
    <property type="match status" value="1"/>
</dbReference>
<evidence type="ECO:0000256" key="2">
    <source>
        <dbReference type="ARBA" id="ARBA00012438"/>
    </source>
</evidence>
<keyword evidence="4" id="KW-0808">Transferase</keyword>
<dbReference type="InterPro" id="IPR001610">
    <property type="entry name" value="PAC"/>
</dbReference>
<dbReference type="SMART" id="SM00387">
    <property type="entry name" value="HATPase_c"/>
    <property type="match status" value="1"/>
</dbReference>
<evidence type="ECO:0000256" key="6">
    <source>
        <dbReference type="SAM" id="Coils"/>
    </source>
</evidence>
<dbReference type="RefSeq" id="WP_390222225.1">
    <property type="nucleotide sequence ID" value="NZ_JBHTAA010000001.1"/>
</dbReference>
<dbReference type="SMART" id="SM00388">
    <property type="entry name" value="HisKA"/>
    <property type="match status" value="1"/>
</dbReference>
<dbReference type="InterPro" id="IPR036097">
    <property type="entry name" value="HisK_dim/P_sf"/>
</dbReference>
<evidence type="ECO:0000256" key="4">
    <source>
        <dbReference type="ARBA" id="ARBA00022679"/>
    </source>
</evidence>
<protein>
    <recommendedName>
        <fullName evidence="2">histidine kinase</fullName>
        <ecNumber evidence="2">2.7.13.3</ecNumber>
    </recommendedName>
</protein>
<comment type="caution">
    <text evidence="9">The sequence shown here is derived from an EMBL/GenBank/DDBJ whole genome shotgun (WGS) entry which is preliminary data.</text>
</comment>
<sequence length="585" mass="65185">MTGRLNIVVADTVPTVRDKLAISLPEVVGESSLDVHVSTAGSAETVRNYLDSARVDCTVVSTRMVDESGERLVSTLRTEDTPVVSFMRTDPSQEELEHIGEVVYDAARNTVGSVDHRALFDAVDVGVAVRDADTLSLIDINDKYVDTLGLDEETLCTTFSTDLSAAPDVPDMSASAIRDLFDGERSEKYEFTSSYEHPDGDGIWLHVSLTTATISGERRFISTIEDVTEERTRKRDLERNRELLERTQCISKVGGWELDLETETLEWTDQTKRIHDLPLDSQPTLQEALEFYIPEHRETMKSLVERCRTEGILWEDTFRIVTASGDERWVRTWGEPVIQRGEIVAIRGTVQDITARRSREKELERANEELEALNRIIRHDIRNDMAVIVGWAEYLEDHVDDDGREVLDRILSTGRHTIEITQVARDLIETMSGGVTETRPVSLKETIDRELAVRTEAFSTAEFEVDGDIPDVMVRANPLLASVFGNLFNNAVQHTEDDPVVTVSATEDDHHVRVFVSDNGPGIPDSRKEVVFGKGEHGLDSTGTGLGLYLVNLLVESFGGRVHIEDNEPTGSVVIVELPLASPSS</sequence>
<name>A0ABD5ZCR8_9EURY</name>
<dbReference type="InterPro" id="IPR003661">
    <property type="entry name" value="HisK_dim/P_dom"/>
</dbReference>
<dbReference type="Gene3D" id="3.30.450.20">
    <property type="entry name" value="PAS domain"/>
    <property type="match status" value="2"/>
</dbReference>
<evidence type="ECO:0000313" key="9">
    <source>
        <dbReference type="EMBL" id="MFC7202940.1"/>
    </source>
</evidence>
<feature type="domain" description="PAC" evidence="8">
    <location>
        <begin position="314"/>
        <end position="365"/>
    </location>
</feature>
<evidence type="ECO:0000259" key="7">
    <source>
        <dbReference type="PROSITE" id="PS50109"/>
    </source>
</evidence>
<keyword evidence="9" id="KW-0067">ATP-binding</keyword>
<dbReference type="InterPro" id="IPR035965">
    <property type="entry name" value="PAS-like_dom_sf"/>
</dbReference>
<dbReference type="SMART" id="SM00086">
    <property type="entry name" value="PAC"/>
    <property type="match status" value="2"/>
</dbReference>
<evidence type="ECO:0000256" key="1">
    <source>
        <dbReference type="ARBA" id="ARBA00000085"/>
    </source>
</evidence>
<comment type="catalytic activity">
    <reaction evidence="1">
        <text>ATP + protein L-histidine = ADP + protein N-phospho-L-histidine.</text>
        <dbReference type="EC" id="2.7.13.3"/>
    </reaction>
</comment>
<dbReference type="InterPro" id="IPR005467">
    <property type="entry name" value="His_kinase_dom"/>
</dbReference>